<evidence type="ECO:0000313" key="3">
    <source>
        <dbReference type="Proteomes" id="UP000633219"/>
    </source>
</evidence>
<keyword evidence="3" id="KW-1185">Reference proteome</keyword>
<name>A0A936YR27_9HYPH</name>
<proteinExistence type="predicted"/>
<comment type="caution">
    <text evidence="2">The sequence shown here is derived from an EMBL/GenBank/DDBJ whole genome shotgun (WGS) entry which is preliminary data.</text>
</comment>
<evidence type="ECO:0000259" key="1">
    <source>
        <dbReference type="Pfam" id="PF00814"/>
    </source>
</evidence>
<dbReference type="Pfam" id="PF00814">
    <property type="entry name" value="TsaD"/>
    <property type="match status" value="1"/>
</dbReference>
<dbReference type="EMBL" id="JAEQNC010000005">
    <property type="protein sequence ID" value="MBL0372664.1"/>
    <property type="molecule type" value="Genomic_DNA"/>
</dbReference>
<organism evidence="2 3">
    <name type="scientific">Rhizobium setariae</name>
    <dbReference type="NCBI Taxonomy" id="2801340"/>
    <lineage>
        <taxon>Bacteria</taxon>
        <taxon>Pseudomonadati</taxon>
        <taxon>Pseudomonadota</taxon>
        <taxon>Alphaproteobacteria</taxon>
        <taxon>Hyphomicrobiales</taxon>
        <taxon>Rhizobiaceae</taxon>
        <taxon>Rhizobium/Agrobacterium group</taxon>
        <taxon>Rhizobium</taxon>
    </lineage>
</organism>
<dbReference type="GO" id="GO:0005829">
    <property type="term" value="C:cytosol"/>
    <property type="evidence" value="ECO:0007669"/>
    <property type="project" value="TreeGrafter"/>
</dbReference>
<dbReference type="SUPFAM" id="SSF53067">
    <property type="entry name" value="Actin-like ATPase domain"/>
    <property type="match status" value="2"/>
</dbReference>
<dbReference type="Gene3D" id="3.30.420.40">
    <property type="match status" value="2"/>
</dbReference>
<dbReference type="InterPro" id="IPR022496">
    <property type="entry name" value="T6A_TsaB"/>
</dbReference>
<gene>
    <name evidence="2" type="primary">tsaB</name>
    <name evidence="2" type="ORF">JJB09_11550</name>
</gene>
<dbReference type="NCBIfam" id="TIGR03725">
    <property type="entry name" value="T6A_YeaZ"/>
    <property type="match status" value="1"/>
</dbReference>
<dbReference type="InterPro" id="IPR000905">
    <property type="entry name" value="Gcp-like_dom"/>
</dbReference>
<dbReference type="RefSeq" id="WP_201657755.1">
    <property type="nucleotide sequence ID" value="NZ_JAEQNC010000005.1"/>
</dbReference>
<dbReference type="PANTHER" id="PTHR11735:SF11">
    <property type="entry name" value="TRNA THREONYLCARBAMOYLADENOSINE BIOSYNTHESIS PROTEIN TSAB"/>
    <property type="match status" value="1"/>
</dbReference>
<reference evidence="2" key="1">
    <citation type="submission" date="2021-01" db="EMBL/GenBank/DDBJ databases">
        <title>Rhizobium sp. strain KVB221 16S ribosomal RNA gene Genome sequencing and assembly.</title>
        <authorList>
            <person name="Kang M."/>
        </authorList>
    </citation>
    <scope>NUCLEOTIDE SEQUENCE</scope>
    <source>
        <strain evidence="2">KVB221</strain>
    </source>
</reference>
<dbReference type="CDD" id="cd24032">
    <property type="entry name" value="ASKHA_NBD_TsaB"/>
    <property type="match status" value="1"/>
</dbReference>
<dbReference type="GO" id="GO:0002949">
    <property type="term" value="P:tRNA threonylcarbamoyladenosine modification"/>
    <property type="evidence" value="ECO:0007669"/>
    <property type="project" value="InterPro"/>
</dbReference>
<protein>
    <submittedName>
        <fullName evidence="2">tRNA (Adenosine(37)-N6)-threonylcarbamoyltransferase complex dimerization subunit type 1 TsaB</fullName>
    </submittedName>
</protein>
<evidence type="ECO:0000313" key="2">
    <source>
        <dbReference type="EMBL" id="MBL0372664.1"/>
    </source>
</evidence>
<dbReference type="InterPro" id="IPR043129">
    <property type="entry name" value="ATPase_NBD"/>
</dbReference>
<accession>A0A936YR27</accession>
<dbReference type="AlphaFoldDB" id="A0A936YR27"/>
<dbReference type="Proteomes" id="UP000633219">
    <property type="component" value="Unassembled WGS sequence"/>
</dbReference>
<feature type="domain" description="Gcp-like" evidence="1">
    <location>
        <begin position="34"/>
        <end position="151"/>
    </location>
</feature>
<sequence length="216" mass="22404">MRLLVIDTSGPECAAGVYDTERGDVVSFRSETIGKGHAEILPGMIEATMAESGLAFADLERIAVTIGPGSFTGIRVGVALARGLGLALQIPVVGVTTLEVVAEGRLAARDKPVFAAIDARRDELYGQLFDTDGTAITEASAYHYDELRALAHAKGAAVEGSGAAVLAGAPSPQLDAFPLATIGRIAARLPKSRKAQPLYIRGADARPQTGFAVPHA</sequence>
<dbReference type="PANTHER" id="PTHR11735">
    <property type="entry name" value="TRNA N6-ADENOSINE THREONYLCARBAMOYLTRANSFERASE"/>
    <property type="match status" value="1"/>
</dbReference>